<protein>
    <submittedName>
        <fullName evidence="2">Uncharacterized protein</fullName>
    </submittedName>
</protein>
<sequence length="1080" mass="114388">MEGDPVDDRPTEETPTEITKDTPAGGRLDDRPMIDVDAAGLTDETLEEGRPTEDTEGVPNGVRLVEDSPMMGVLELGAEGSPTDDGPEDWRPAEDVLAPGIEEAEMSLSTLDGATEAELSTLDGATKAELSTLDSKVEAELSELARLTEEPTLAVLAADGMVGELLLVGLDNDATVGKPVEVCAEGAPLERGSESAEAEDCNETEVSGRLEDPEITELEGMTERLDGLETTELKEMEGAELEGTAFVVVCKRDEAALPDDGARTELRTKVVGCKVNDLVDVPNRELPLVTTDDSTALLDGTPISDKAELTKAGVLTEDTPDGAPTTDVGVGTLAEGTLTLAEALTDDRLDTVARLADELPDGTLRAEGTLADGALILEARLVGIPDERLEEIPDGKLEDTAERMLDGMTDTRLDITPDGALIPDTTLEGMPDGTLDGITDEVLSPDSKLEEAEGSTLEGIPDGRLEGAPESRLEEAPDNEDAPGSEEAPDSRLEGPPDNKLEGTPDGRFERTTEAVLSPDSRVEGAPDSTFEEVPDGRTEETPDNRLEGAPDNELEETPDSKLEGTPESKLEEMPDGALTPDDKLEGAPDSRLDEAPDETLAPEDRLKDGVTRFVGAEGTRDEMPALESTLTNDELTTDGKLLEGLPNEALVPVGILADGSTDETLDPEGRFGDGALLPIDRLGDRELTPALVTEDKMRDEAETADGTLAVGTAVDSNEDGADGAVVRDPSDTTEDADGTDADGTDADGTDADVADAGGLKEALFDRLTLLCSTDKLLAERLRRAEVSGSKGMEVPRTLKLFDGMLMRIEVSGSNGTEVPNTLKLFDGRLRRAEVSGSNGTDVPSTLKLLAGVLRRTEVSGETVTEEPPDVTRAAAGDEETRAESREEAAMVERLGVADPEDPKVLTNDDRVLRSVVVDAATLDDPGELRIGDDDGSRIGVRLDCADETVLLERGLLRIGVKLDTEGTTLLSRAVGVEDSGKLLQRALATLEGRPLTSEPELLARELLDTALLGIPLLVRAPLERLPSAESAEGTTLLGRVVSAEDRSTELDGNCETVLATFDERPLTSEPRLLERALLD</sequence>
<feature type="compositionally biased region" description="Basic and acidic residues" evidence="1">
    <location>
        <begin position="559"/>
        <end position="573"/>
    </location>
</feature>
<proteinExistence type="predicted"/>
<organism evidence="2 3">
    <name type="scientific">Neofusicoccum ribis</name>
    <dbReference type="NCBI Taxonomy" id="45134"/>
    <lineage>
        <taxon>Eukaryota</taxon>
        <taxon>Fungi</taxon>
        <taxon>Dikarya</taxon>
        <taxon>Ascomycota</taxon>
        <taxon>Pezizomycotina</taxon>
        <taxon>Dothideomycetes</taxon>
        <taxon>Dothideomycetes incertae sedis</taxon>
        <taxon>Botryosphaeriales</taxon>
        <taxon>Botryosphaeriaceae</taxon>
        <taxon>Neofusicoccum</taxon>
    </lineage>
</organism>
<gene>
    <name evidence="2" type="ORF">SLS56_010463</name>
</gene>
<accession>A0ABR3SEG7</accession>
<feature type="compositionally biased region" description="Acidic residues" evidence="1">
    <location>
        <begin position="476"/>
        <end position="488"/>
    </location>
</feature>
<feature type="compositionally biased region" description="Basic and acidic residues" evidence="1">
    <location>
        <begin position="581"/>
        <end position="595"/>
    </location>
</feature>
<dbReference type="Proteomes" id="UP001521116">
    <property type="component" value="Unassembled WGS sequence"/>
</dbReference>
<feature type="compositionally biased region" description="Basic and acidic residues" evidence="1">
    <location>
        <begin position="489"/>
        <end position="513"/>
    </location>
</feature>
<comment type="caution">
    <text evidence="2">The sequence shown here is derived from an EMBL/GenBank/DDBJ whole genome shotgun (WGS) entry which is preliminary data.</text>
</comment>
<feature type="compositionally biased region" description="Basic and acidic residues" evidence="1">
    <location>
        <begin position="461"/>
        <end position="475"/>
    </location>
</feature>
<evidence type="ECO:0000256" key="1">
    <source>
        <dbReference type="SAM" id="MobiDB-lite"/>
    </source>
</evidence>
<feature type="compositionally biased region" description="Basic and acidic residues" evidence="1">
    <location>
        <begin position="535"/>
        <end position="549"/>
    </location>
</feature>
<reference evidence="2 3" key="1">
    <citation type="submission" date="2024-02" db="EMBL/GenBank/DDBJ databases">
        <title>De novo assembly and annotation of 12 fungi associated with fruit tree decline syndrome in Ontario, Canada.</title>
        <authorList>
            <person name="Sulman M."/>
            <person name="Ellouze W."/>
            <person name="Ilyukhin E."/>
        </authorList>
    </citation>
    <scope>NUCLEOTIDE SEQUENCE [LARGE SCALE GENOMIC DNA]</scope>
    <source>
        <strain evidence="2 3">M1-105</strain>
    </source>
</reference>
<dbReference type="EMBL" id="JAJVDC020000203">
    <property type="protein sequence ID" value="KAL1618733.1"/>
    <property type="molecule type" value="Genomic_DNA"/>
</dbReference>
<keyword evidence="3" id="KW-1185">Reference proteome</keyword>
<feature type="region of interest" description="Disordered" evidence="1">
    <location>
        <begin position="700"/>
        <end position="753"/>
    </location>
</feature>
<feature type="region of interest" description="Disordered" evidence="1">
    <location>
        <begin position="1"/>
        <end position="63"/>
    </location>
</feature>
<feature type="region of interest" description="Disordered" evidence="1">
    <location>
        <begin position="416"/>
        <end position="625"/>
    </location>
</feature>
<evidence type="ECO:0000313" key="3">
    <source>
        <dbReference type="Proteomes" id="UP001521116"/>
    </source>
</evidence>
<evidence type="ECO:0000313" key="2">
    <source>
        <dbReference type="EMBL" id="KAL1618733.1"/>
    </source>
</evidence>
<feature type="compositionally biased region" description="Acidic residues" evidence="1">
    <location>
        <begin position="732"/>
        <end position="753"/>
    </location>
</feature>
<feature type="compositionally biased region" description="Basic and acidic residues" evidence="1">
    <location>
        <begin position="1"/>
        <end position="12"/>
    </location>
</feature>
<name>A0ABR3SEG7_9PEZI</name>